<reference evidence="5" key="1">
    <citation type="journal article" date="2021" name="PeerJ">
        <title>Extensive microbial diversity within the chicken gut microbiome revealed by metagenomics and culture.</title>
        <authorList>
            <person name="Gilroy R."/>
            <person name="Ravi A."/>
            <person name="Getino M."/>
            <person name="Pursley I."/>
            <person name="Horton D.L."/>
            <person name="Alikhan N.F."/>
            <person name="Baker D."/>
            <person name="Gharbi K."/>
            <person name="Hall N."/>
            <person name="Watson M."/>
            <person name="Adriaenssens E.M."/>
            <person name="Foster-Nyarko E."/>
            <person name="Jarju S."/>
            <person name="Secka A."/>
            <person name="Antonio M."/>
            <person name="Oren A."/>
            <person name="Chaudhuri R.R."/>
            <person name="La Ragione R."/>
            <person name="Hildebrand F."/>
            <person name="Pallen M.J."/>
        </authorList>
    </citation>
    <scope>NUCLEOTIDE SEQUENCE</scope>
    <source>
        <strain evidence="5">CHK173-259</strain>
    </source>
</reference>
<dbReference type="Pfam" id="PF11797">
    <property type="entry name" value="WxLIP_HBD"/>
    <property type="match status" value="1"/>
</dbReference>
<evidence type="ECO:0000313" key="5">
    <source>
        <dbReference type="EMBL" id="HIW72450.1"/>
    </source>
</evidence>
<proteinExistence type="predicted"/>
<feature type="chain" id="PRO_5038931942" evidence="2">
    <location>
        <begin position="22"/>
        <end position="336"/>
    </location>
</feature>
<gene>
    <name evidence="5" type="ORF">H9875_07490</name>
</gene>
<keyword evidence="2" id="KW-0732">Signal</keyword>
<dbReference type="InterPro" id="IPR010317">
    <property type="entry name" value="WxLIP_PGBD"/>
</dbReference>
<feature type="transmembrane region" description="Helical" evidence="1">
    <location>
        <begin position="309"/>
        <end position="330"/>
    </location>
</feature>
<keyword evidence="1" id="KW-1133">Transmembrane helix</keyword>
<keyword evidence="1" id="KW-0472">Membrane</keyword>
<dbReference type="InterPro" id="IPR021759">
    <property type="entry name" value="WxLIP_HBD"/>
</dbReference>
<name>A0A9D1U645_9LACO</name>
<reference evidence="5" key="2">
    <citation type="submission" date="2021-04" db="EMBL/GenBank/DDBJ databases">
        <authorList>
            <person name="Gilroy R."/>
        </authorList>
    </citation>
    <scope>NUCLEOTIDE SEQUENCE</scope>
    <source>
        <strain evidence="5">CHK173-259</strain>
    </source>
</reference>
<evidence type="ECO:0000313" key="6">
    <source>
        <dbReference type="Proteomes" id="UP000886822"/>
    </source>
</evidence>
<accession>A0A9D1U645</accession>
<evidence type="ECO:0000259" key="3">
    <source>
        <dbReference type="Pfam" id="PF06030"/>
    </source>
</evidence>
<evidence type="ECO:0000256" key="2">
    <source>
        <dbReference type="SAM" id="SignalP"/>
    </source>
</evidence>
<organism evidence="5 6">
    <name type="scientific">Candidatus Levilactobacillus faecigallinarum</name>
    <dbReference type="NCBI Taxonomy" id="2838638"/>
    <lineage>
        <taxon>Bacteria</taxon>
        <taxon>Bacillati</taxon>
        <taxon>Bacillota</taxon>
        <taxon>Bacilli</taxon>
        <taxon>Lactobacillales</taxon>
        <taxon>Lactobacillaceae</taxon>
        <taxon>Levilactobacillus</taxon>
    </lineage>
</organism>
<feature type="signal peptide" evidence="2">
    <location>
        <begin position="1"/>
        <end position="21"/>
    </location>
</feature>
<dbReference type="Pfam" id="PF06030">
    <property type="entry name" value="WxLIP_PGBD"/>
    <property type="match status" value="1"/>
</dbReference>
<dbReference type="EMBL" id="DXGJ01000060">
    <property type="protein sequence ID" value="HIW72450.1"/>
    <property type="molecule type" value="Genomic_DNA"/>
</dbReference>
<evidence type="ECO:0000259" key="4">
    <source>
        <dbReference type="Pfam" id="PF11797"/>
    </source>
</evidence>
<protein>
    <submittedName>
        <fullName evidence="5">DUF916 and DUF3324 domain-containing protein</fullName>
    </submittedName>
</protein>
<comment type="caution">
    <text evidence="5">The sequence shown here is derived from an EMBL/GenBank/DDBJ whole genome shotgun (WGS) entry which is preliminary data.</text>
</comment>
<keyword evidence="1" id="KW-0812">Transmembrane</keyword>
<feature type="domain" description="WxL Interacting Protein host binding" evidence="4">
    <location>
        <begin position="163"/>
        <end position="294"/>
    </location>
</feature>
<sequence>MHYHRLILGFLCMLLPFTVQEMLPITAKANTDNGANFTVSPVYPYNQVGGETGYFQLNVTPKQQGTLTIKIANNDTKKQHFSITPTRATTTDSGQINYSPMNRPPDKSAQTTLPHLLTSAQQVTIPARSTKNVRFHYRVPHSGFNGTLLGGLYVYNTTRHSNQGGTVVNRYAMIIGLSLNEHPRRHLSPGLWAGPASVVRQGNSLLVQTKIRNYHPVYFRGMHLKATITKKGRKQVLAKQTMPNGSMAPNSYFYYTLNVSEQVTQPGHYTEHLRIHIHNRTWRFNRNFTITPADSVKQLIHVDHATHTWWIWLLLLLLLLAFGGGSYWLGQHKTKR</sequence>
<evidence type="ECO:0000256" key="1">
    <source>
        <dbReference type="SAM" id="Phobius"/>
    </source>
</evidence>
<dbReference type="AlphaFoldDB" id="A0A9D1U645"/>
<feature type="domain" description="WxL Interacting Protein peptidoglycan binding" evidence="3">
    <location>
        <begin position="37"/>
        <end position="154"/>
    </location>
</feature>
<dbReference type="Proteomes" id="UP000886822">
    <property type="component" value="Unassembled WGS sequence"/>
</dbReference>